<gene>
    <name evidence="3" type="ORF">Atai01_55850</name>
</gene>
<dbReference type="Proteomes" id="UP001165136">
    <property type="component" value="Unassembled WGS sequence"/>
</dbReference>
<dbReference type="SUPFAM" id="SSF48576">
    <property type="entry name" value="Terpenoid synthases"/>
    <property type="match status" value="1"/>
</dbReference>
<dbReference type="AlphaFoldDB" id="A0A9W6R3S1"/>
<dbReference type="EC" id="4.2.3.-" evidence="2"/>
<dbReference type="EMBL" id="BSTI01000014">
    <property type="protein sequence ID" value="GLY68966.1"/>
    <property type="molecule type" value="Genomic_DNA"/>
</dbReference>
<comment type="cofactor">
    <cofactor evidence="2">
        <name>Mg(2+)</name>
        <dbReference type="ChEBI" id="CHEBI:18420"/>
    </cofactor>
</comment>
<evidence type="ECO:0000313" key="3">
    <source>
        <dbReference type="EMBL" id="GLY68966.1"/>
    </source>
</evidence>
<dbReference type="SFLD" id="SFLDS00005">
    <property type="entry name" value="Isoprenoid_Synthase_Type_I"/>
    <property type="match status" value="1"/>
</dbReference>
<evidence type="ECO:0000256" key="1">
    <source>
        <dbReference type="ARBA" id="ARBA00023239"/>
    </source>
</evidence>
<dbReference type="GO" id="GO:0046872">
    <property type="term" value="F:metal ion binding"/>
    <property type="evidence" value="ECO:0007669"/>
    <property type="project" value="UniProtKB-KW"/>
</dbReference>
<keyword evidence="1 2" id="KW-0456">Lyase</keyword>
<comment type="similarity">
    <text evidence="2">Belongs to the terpene synthase family.</text>
</comment>
<comment type="caution">
    <text evidence="3">The sequence shown here is derived from an EMBL/GenBank/DDBJ whole genome shotgun (WGS) entry which is preliminary data.</text>
</comment>
<dbReference type="InterPro" id="IPR034686">
    <property type="entry name" value="Terpene_cyclase-like_2"/>
</dbReference>
<keyword evidence="2" id="KW-0460">Magnesium</keyword>
<evidence type="ECO:0000256" key="2">
    <source>
        <dbReference type="RuleBase" id="RU366034"/>
    </source>
</evidence>
<sequence>MPAIPAPFTAGDQFFLPEFPYLLPAYTHPASQRIARDCESWIRTKMRFALPDDGEIERLIEERASLWTCYVLPTAMEERLSTLCKYTEYLSVFDNAMVDREKIGKDVEAAKELFHRVVNILGNNAAGADFEWGRTLHELWTAMRPDFPDRQWDRFMAEVQRFLAGCIHEITSRSEEKVFDYDTYLQVRRDSVGMGMYFVLGEYGLGIDLTDHLKNHAALRDIIDIALEHIMLTNDLFSFRAECVMDDYVNALSVLRVNNGLSLQDGVDELFSVIEERRVAFMRARRAIEKSSLGEDPDVLSYLDALWHMMAGNLQWSYETARYNGVGHRWNGHRRGVVTLHADRTEFGDRPYWSLAR</sequence>
<dbReference type="PANTHER" id="PTHR35201">
    <property type="entry name" value="TERPENE SYNTHASE"/>
    <property type="match status" value="1"/>
</dbReference>
<evidence type="ECO:0000313" key="4">
    <source>
        <dbReference type="Proteomes" id="UP001165136"/>
    </source>
</evidence>
<reference evidence="3" key="1">
    <citation type="submission" date="2023-03" db="EMBL/GenBank/DDBJ databases">
        <title>Amycolatopsis taiwanensis NBRC 103393.</title>
        <authorList>
            <person name="Ichikawa N."/>
            <person name="Sato H."/>
            <person name="Tonouchi N."/>
        </authorList>
    </citation>
    <scope>NUCLEOTIDE SEQUENCE</scope>
    <source>
        <strain evidence="3">NBRC 103393</strain>
    </source>
</reference>
<proteinExistence type="inferred from homology"/>
<organism evidence="3 4">
    <name type="scientific">Amycolatopsis taiwanensis</name>
    <dbReference type="NCBI Taxonomy" id="342230"/>
    <lineage>
        <taxon>Bacteria</taxon>
        <taxon>Bacillati</taxon>
        <taxon>Actinomycetota</taxon>
        <taxon>Actinomycetes</taxon>
        <taxon>Pseudonocardiales</taxon>
        <taxon>Pseudonocardiaceae</taxon>
        <taxon>Amycolatopsis</taxon>
    </lineage>
</organism>
<keyword evidence="2" id="KW-0479">Metal-binding</keyword>
<dbReference type="InterPro" id="IPR008949">
    <property type="entry name" value="Isoprenoid_synthase_dom_sf"/>
</dbReference>
<name>A0A9W6R3S1_9PSEU</name>
<accession>A0A9W6R3S1</accession>
<protein>
    <recommendedName>
        <fullName evidence="2">Terpene synthase</fullName>
        <ecNumber evidence="2">4.2.3.-</ecNumber>
    </recommendedName>
</protein>
<dbReference type="Pfam" id="PF19086">
    <property type="entry name" value="Terpene_syn_C_2"/>
    <property type="match status" value="1"/>
</dbReference>
<dbReference type="GO" id="GO:0010333">
    <property type="term" value="F:terpene synthase activity"/>
    <property type="evidence" value="ECO:0007669"/>
    <property type="project" value="InterPro"/>
</dbReference>
<dbReference type="PANTHER" id="PTHR35201:SF4">
    <property type="entry name" value="BETA-PINACENE SYNTHASE-RELATED"/>
    <property type="match status" value="1"/>
</dbReference>
<keyword evidence="4" id="KW-1185">Reference proteome</keyword>
<dbReference type="RefSeq" id="WP_027943377.1">
    <property type="nucleotide sequence ID" value="NZ_BSTI01000014.1"/>
</dbReference>
<dbReference type="Gene3D" id="1.10.600.10">
    <property type="entry name" value="Farnesyl Diphosphate Synthase"/>
    <property type="match status" value="1"/>
</dbReference>
<dbReference type="SFLD" id="SFLDG01020">
    <property type="entry name" value="Terpene_Cyclase_Like_2"/>
    <property type="match status" value="1"/>
</dbReference>